<dbReference type="Pfam" id="PF06098">
    <property type="entry name" value="Radial_spoke_3"/>
    <property type="match status" value="1"/>
</dbReference>
<dbReference type="Proteomes" id="UP000794436">
    <property type="component" value="Unassembled WGS sequence"/>
</dbReference>
<feature type="compositionally biased region" description="Low complexity" evidence="10">
    <location>
        <begin position="59"/>
        <end position="71"/>
    </location>
</feature>
<dbReference type="InterPro" id="IPR009290">
    <property type="entry name" value="Radial_spoke_3"/>
</dbReference>
<evidence type="ECO:0000256" key="7">
    <source>
        <dbReference type="ARBA" id="ARBA00023212"/>
    </source>
</evidence>
<comment type="similarity">
    <text evidence="2">Belongs to the flagellar radial spoke RSP3 family.</text>
</comment>
<sequence length="411" mass="46115">MDDELKYSYASKPRAVQTNRSKGLRDPADRPPGKPAQPNIMYDPRIVRGSVFAAHTMISPRRGSNNNNSNNKPKKRRSQSGQKTNIFESPKIASYASAPISLEANLIEQAPAVSDREQFSQTDEFVRYITPTKKIATTDGKFQRPKVGVDSGTQIEPSDKLFNFDVEVKPLLNVLVNKTLAQALAEVKEEMEMKNIIHERKVLLDSKADMARVDRELEDKAKEAFRQKEEKKREQELKREQARVMKEKVLAWQVAHETTKKAIAQMTLTLEAKGVFYNPLHRELTEWLSSEIYDGSDTKLQLRQLASALLDNMLFESLRRESLLARLLPHEQEALVRITLKDPVLVPIVDEEGATTSTTELTVIGPVALSRLDSLTAIEDKLQAWVTENVGAGASIPLGGLLSFLNLAESI</sequence>
<keyword evidence="12" id="KW-1185">Reference proteome</keyword>
<keyword evidence="6" id="KW-0969">Cilium</keyword>
<dbReference type="EMBL" id="SPLM01000108">
    <property type="protein sequence ID" value="TMW60740.1"/>
    <property type="molecule type" value="Genomic_DNA"/>
</dbReference>
<protein>
    <recommendedName>
        <fullName evidence="13">Radial spoke protein 3</fullName>
    </recommendedName>
</protein>
<evidence type="ECO:0000256" key="3">
    <source>
        <dbReference type="ARBA" id="ARBA00022490"/>
    </source>
</evidence>
<evidence type="ECO:0000256" key="5">
    <source>
        <dbReference type="ARBA" id="ARBA00022846"/>
    </source>
</evidence>
<feature type="compositionally biased region" description="Basic and acidic residues" evidence="10">
    <location>
        <begin position="23"/>
        <end position="32"/>
    </location>
</feature>
<organism evidence="11 12">
    <name type="scientific">Pythium oligandrum</name>
    <name type="common">Mycoparasitic fungus</name>
    <dbReference type="NCBI Taxonomy" id="41045"/>
    <lineage>
        <taxon>Eukaryota</taxon>
        <taxon>Sar</taxon>
        <taxon>Stramenopiles</taxon>
        <taxon>Oomycota</taxon>
        <taxon>Peronosporomycetes</taxon>
        <taxon>Pythiales</taxon>
        <taxon>Pythiaceae</taxon>
        <taxon>Pythium</taxon>
    </lineage>
</organism>
<comment type="caution">
    <text evidence="11">The sequence shown here is derived from an EMBL/GenBank/DDBJ whole genome shotgun (WGS) entry which is preliminary data.</text>
</comment>
<keyword evidence="7" id="KW-0206">Cytoskeleton</keyword>
<feature type="region of interest" description="Disordered" evidence="10">
    <location>
        <begin position="1"/>
        <end position="44"/>
    </location>
</feature>
<dbReference type="PANTHER" id="PTHR21648:SF0">
    <property type="entry name" value="RADIAL SPOKE HEAD PROTEIN 3 HOMOLOG"/>
    <property type="match status" value="1"/>
</dbReference>
<accession>A0A8K1CDD7</accession>
<proteinExistence type="inferred from homology"/>
<dbReference type="AlphaFoldDB" id="A0A8K1CDD7"/>
<evidence type="ECO:0000256" key="10">
    <source>
        <dbReference type="SAM" id="MobiDB-lite"/>
    </source>
</evidence>
<evidence type="ECO:0008006" key="13">
    <source>
        <dbReference type="Google" id="ProtNLM"/>
    </source>
</evidence>
<evidence type="ECO:0000256" key="6">
    <source>
        <dbReference type="ARBA" id="ARBA00023069"/>
    </source>
</evidence>
<evidence type="ECO:0000256" key="1">
    <source>
        <dbReference type="ARBA" id="ARBA00004611"/>
    </source>
</evidence>
<keyword evidence="5" id="KW-0282">Flagellum</keyword>
<evidence type="ECO:0000313" key="11">
    <source>
        <dbReference type="EMBL" id="TMW60740.1"/>
    </source>
</evidence>
<keyword evidence="9" id="KW-0175">Coiled coil</keyword>
<evidence type="ECO:0000256" key="2">
    <source>
        <dbReference type="ARBA" id="ARBA00006737"/>
    </source>
</evidence>
<evidence type="ECO:0000256" key="4">
    <source>
        <dbReference type="ARBA" id="ARBA00022553"/>
    </source>
</evidence>
<dbReference type="OrthoDB" id="313308at2759"/>
<keyword evidence="4" id="KW-0597">Phosphoprotein</keyword>
<evidence type="ECO:0000256" key="8">
    <source>
        <dbReference type="ARBA" id="ARBA00023273"/>
    </source>
</evidence>
<name>A0A8K1CDD7_PYTOL</name>
<comment type="subcellular location">
    <subcellularLocation>
        <location evidence="1">Cytoplasm</location>
        <location evidence="1">Cytoskeleton</location>
        <location evidence="1">Flagellum axoneme</location>
    </subcellularLocation>
</comment>
<feature type="coiled-coil region" evidence="9">
    <location>
        <begin position="214"/>
        <end position="248"/>
    </location>
</feature>
<gene>
    <name evidence="11" type="ORF">Poli38472_000782</name>
</gene>
<feature type="region of interest" description="Disordered" evidence="10">
    <location>
        <begin position="57"/>
        <end position="89"/>
    </location>
</feature>
<keyword evidence="3" id="KW-0963">Cytoplasm</keyword>
<evidence type="ECO:0000256" key="9">
    <source>
        <dbReference type="SAM" id="Coils"/>
    </source>
</evidence>
<reference evidence="11" key="1">
    <citation type="submission" date="2019-03" db="EMBL/GenBank/DDBJ databases">
        <title>Long read genome sequence of the mycoparasitic Pythium oligandrum ATCC 38472 isolated from sugarbeet rhizosphere.</title>
        <authorList>
            <person name="Gaulin E."/>
        </authorList>
    </citation>
    <scope>NUCLEOTIDE SEQUENCE</scope>
    <source>
        <strain evidence="11">ATCC 38472_TT</strain>
    </source>
</reference>
<keyword evidence="8" id="KW-0966">Cell projection</keyword>
<dbReference type="GO" id="GO:0005929">
    <property type="term" value="C:cilium"/>
    <property type="evidence" value="ECO:0007669"/>
    <property type="project" value="TreeGrafter"/>
</dbReference>
<evidence type="ECO:0000313" key="12">
    <source>
        <dbReference type="Proteomes" id="UP000794436"/>
    </source>
</evidence>
<dbReference type="PANTHER" id="PTHR21648">
    <property type="entry name" value="FLAGELLAR RADIAL SPOKE PROTEIN 3"/>
    <property type="match status" value="1"/>
</dbReference>